<feature type="region of interest" description="Disordered" evidence="5">
    <location>
        <begin position="146"/>
        <end position="211"/>
    </location>
</feature>
<dbReference type="SMART" id="SM00066">
    <property type="entry name" value="GAL4"/>
    <property type="match status" value="1"/>
</dbReference>
<dbReference type="Pfam" id="PF00172">
    <property type="entry name" value="Zn_clus"/>
    <property type="match status" value="1"/>
</dbReference>
<feature type="domain" description="Zn(2)-C6 fungal-type" evidence="6">
    <location>
        <begin position="27"/>
        <end position="56"/>
    </location>
</feature>
<comment type="caution">
    <text evidence="7">The sequence shown here is derived from an EMBL/GenBank/DDBJ whole genome shotgun (WGS) entry which is preliminary data.</text>
</comment>
<evidence type="ECO:0000313" key="8">
    <source>
        <dbReference type="Proteomes" id="UP001583193"/>
    </source>
</evidence>
<dbReference type="PROSITE" id="PS00463">
    <property type="entry name" value="ZN2_CY6_FUNGAL_1"/>
    <property type="match status" value="1"/>
</dbReference>
<evidence type="ECO:0000256" key="2">
    <source>
        <dbReference type="ARBA" id="ARBA00023125"/>
    </source>
</evidence>
<organism evidence="7 8">
    <name type="scientific">Paecilomyces lecythidis</name>
    <dbReference type="NCBI Taxonomy" id="3004212"/>
    <lineage>
        <taxon>Eukaryota</taxon>
        <taxon>Fungi</taxon>
        <taxon>Dikarya</taxon>
        <taxon>Ascomycota</taxon>
        <taxon>Pezizomycotina</taxon>
        <taxon>Eurotiomycetes</taxon>
        <taxon>Eurotiomycetidae</taxon>
        <taxon>Eurotiales</taxon>
        <taxon>Thermoascaceae</taxon>
        <taxon>Paecilomyces</taxon>
    </lineage>
</organism>
<dbReference type="CDD" id="cd00067">
    <property type="entry name" value="GAL4"/>
    <property type="match status" value="1"/>
</dbReference>
<dbReference type="InterPro" id="IPR001138">
    <property type="entry name" value="Zn2Cys6_DnaBD"/>
</dbReference>
<dbReference type="PANTHER" id="PTHR47655">
    <property type="entry name" value="QUINIC ACID UTILIZATION ACTIVATOR"/>
    <property type="match status" value="1"/>
</dbReference>
<dbReference type="InterPro" id="IPR036864">
    <property type="entry name" value="Zn2-C6_fun-type_DNA-bd_sf"/>
</dbReference>
<dbReference type="EMBL" id="JAVDPF010000050">
    <property type="protein sequence ID" value="KAL1866572.1"/>
    <property type="molecule type" value="Genomic_DNA"/>
</dbReference>
<evidence type="ECO:0000256" key="5">
    <source>
        <dbReference type="SAM" id="MobiDB-lite"/>
    </source>
</evidence>
<keyword evidence="2" id="KW-0238">DNA-binding</keyword>
<keyword evidence="8" id="KW-1185">Reference proteome</keyword>
<protein>
    <submittedName>
        <fullName evidence="7">Fluconazole resistance protein 1</fullName>
    </submittedName>
</protein>
<keyword evidence="1" id="KW-0805">Transcription regulation</keyword>
<gene>
    <name evidence="7" type="primary">FCR1</name>
    <name evidence="7" type="ORF">Plec18167_009029</name>
</gene>
<dbReference type="InterPro" id="IPR052783">
    <property type="entry name" value="Metabolic/Drug-Res_Regulator"/>
</dbReference>
<reference evidence="7 8" key="1">
    <citation type="journal article" date="2024" name="IMA Fungus">
        <title>IMA Genome - F19 : A genome assembly and annotation guide to empower mycologists, including annotated draft genome sequences of Ceratocystis pirilliformis, Diaporthe australafricana, Fusarium ophioides, Paecilomyces lecythidis, and Sporothrix stenoceras.</title>
        <authorList>
            <person name="Aylward J."/>
            <person name="Wilson A.M."/>
            <person name="Visagie C.M."/>
            <person name="Spraker J."/>
            <person name="Barnes I."/>
            <person name="Buitendag C."/>
            <person name="Ceriani C."/>
            <person name="Del Mar Angel L."/>
            <person name="du Plessis D."/>
            <person name="Fuchs T."/>
            <person name="Gasser K."/>
            <person name="Kramer D."/>
            <person name="Li W."/>
            <person name="Munsamy K."/>
            <person name="Piso A."/>
            <person name="Price J.L."/>
            <person name="Sonnekus B."/>
            <person name="Thomas C."/>
            <person name="van der Nest A."/>
            <person name="van Dijk A."/>
            <person name="van Heerden A."/>
            <person name="van Vuuren N."/>
            <person name="Yilmaz N."/>
            <person name="Duong T.A."/>
            <person name="van der Merwe N.A."/>
            <person name="Wingfield M.J."/>
            <person name="Wingfield B.D."/>
        </authorList>
    </citation>
    <scope>NUCLEOTIDE SEQUENCE [LARGE SCALE GENOMIC DNA]</scope>
    <source>
        <strain evidence="7 8">CMW 18167</strain>
    </source>
</reference>
<accession>A0ABR3WSY2</accession>
<keyword evidence="3" id="KW-0804">Transcription</keyword>
<dbReference type="PANTHER" id="PTHR47655:SF3">
    <property type="entry name" value="ZN(II)2CYS6 TRANSCRIPTION FACTOR (EUROFUNG)"/>
    <property type="match status" value="1"/>
</dbReference>
<sequence>MTARQSTPPSDNNSHTDGNVRKRVCKACDRCRLKKSKCDGANPCGRCRADNAICVFGERKKAHDKVYPKGYVEMLEQQQAWLVYGLQELYRRTHEGEGWPGEPLKVEANGHPLTHDMLTALGALDHTKGEHFEENTEVLQQELWQQNAGHMQRQESSDGSSESAHSPVTQSRFPENTFARHQLPPTPPNYSPSSRSQPLSAKAEPMPQNNTPFSAPLSMQGVVNPIALQGSQQWAPNGFGPFDDMDLMSTADYSSLSFDDPQVSSPMFNRQMPLNCMPTTAFMDTKNDYDDFNQFLNPNPTEITSI</sequence>
<evidence type="ECO:0000256" key="3">
    <source>
        <dbReference type="ARBA" id="ARBA00023163"/>
    </source>
</evidence>
<dbReference type="PROSITE" id="PS50048">
    <property type="entry name" value="ZN2_CY6_FUNGAL_2"/>
    <property type="match status" value="1"/>
</dbReference>
<evidence type="ECO:0000313" key="7">
    <source>
        <dbReference type="EMBL" id="KAL1866572.1"/>
    </source>
</evidence>
<dbReference type="Gene3D" id="4.10.240.10">
    <property type="entry name" value="Zn(2)-C6 fungal-type DNA-binding domain"/>
    <property type="match status" value="1"/>
</dbReference>
<feature type="compositionally biased region" description="Low complexity" evidence="5">
    <location>
        <begin position="157"/>
        <end position="166"/>
    </location>
</feature>
<dbReference type="SUPFAM" id="SSF57701">
    <property type="entry name" value="Zn2/Cys6 DNA-binding domain"/>
    <property type="match status" value="1"/>
</dbReference>
<evidence type="ECO:0000256" key="4">
    <source>
        <dbReference type="ARBA" id="ARBA00023242"/>
    </source>
</evidence>
<proteinExistence type="predicted"/>
<dbReference type="Proteomes" id="UP001583193">
    <property type="component" value="Unassembled WGS sequence"/>
</dbReference>
<keyword evidence="4" id="KW-0539">Nucleus</keyword>
<name>A0ABR3WSY2_9EURO</name>
<evidence type="ECO:0000256" key="1">
    <source>
        <dbReference type="ARBA" id="ARBA00023015"/>
    </source>
</evidence>
<evidence type="ECO:0000259" key="6">
    <source>
        <dbReference type="PROSITE" id="PS50048"/>
    </source>
</evidence>